<accession>A0A0K2U8Z8</accession>
<evidence type="ECO:0000256" key="5">
    <source>
        <dbReference type="ARBA" id="ARBA00022771"/>
    </source>
</evidence>
<dbReference type="GO" id="GO:0031901">
    <property type="term" value="C:early endosome membrane"/>
    <property type="evidence" value="ECO:0007669"/>
    <property type="project" value="TreeGrafter"/>
</dbReference>
<feature type="compositionally biased region" description="Acidic residues" evidence="8">
    <location>
        <begin position="514"/>
        <end position="524"/>
    </location>
</feature>
<dbReference type="EMBL" id="HACA01017056">
    <property type="protein sequence ID" value="CDW34417.1"/>
    <property type="molecule type" value="Transcribed_RNA"/>
</dbReference>
<dbReference type="SUPFAM" id="SSF57903">
    <property type="entry name" value="FYVE/PHD zinc finger"/>
    <property type="match status" value="1"/>
</dbReference>
<evidence type="ECO:0000256" key="4">
    <source>
        <dbReference type="ARBA" id="ARBA00022723"/>
    </source>
</evidence>
<keyword evidence="6" id="KW-0862">Zinc</keyword>
<dbReference type="OrthoDB" id="20035at2759"/>
<dbReference type="InterPro" id="IPR051118">
    <property type="entry name" value="LST-2"/>
</dbReference>
<dbReference type="InterPro" id="IPR017455">
    <property type="entry name" value="Znf_FYVE-rel"/>
</dbReference>
<sequence length="742" mass="84651">MNYIREFLYRPKRSDRSLMARFFFADEALNAVAAELDSFDGRKDPERCAALVHKLRGCQDNLLGICGAMLEQLEPGCREAIREFRAKFPDDVLHENLAGQLWFGAECLAAGSSILNKESESEAMRPLAKAVTKSLERVRSLLREQCLRPNPEYTEKIRENLKIFDRLFSEFEFKYVQCMVHVKTIKEYELHQDIIILFSNTLMRSLELELITQDMVDYCDPSLMFAIPRLAIVTGLLFQPDGPLNVDKSNSSFPELFLPFKNLLRKIRELLQTLEVSEVIVLEMLLCQLEEPANLSIKLKEVQSRLEENEKKEQAEKLQAKLESPVESASASSSLNVLANIDFFCDEKPTSAAKANDAVVKPILDAVISVVIDATNPGEDLKEIEESRKHLRRRRKSSPSSSSSSSSSSSPLDCPLKRVNARRDTKRIPYKFQKDKRARFKSTEDLLHRLYVCISGAADQLQSNYAGDFRSILKTVFLMNTAMDDEEEEEFISAPDNHSSTSSMIPLRHQSSSGDDESEEEEEGERAARRSSPPLMVIPASESSYHIDWGTDALQQEMNDASLRRLNGDDDDEDDYEPSRDTYVRNLNIIQDEENESLLPHPFQREEHEFYRDEPALMTIASGNNQHRGIEGVEVRSDYVEYMEPPAWVPDEAAPICMGCSDQFTIFKRRHHCRSCGLVFCYRCSGQSVPLPQYGIDKPVRVCNRCYYFYRKTSPGNHHHRSSNNSNSSSGSMWTRHFGMVS</sequence>
<feature type="compositionally biased region" description="Low complexity" evidence="8">
    <location>
        <begin position="398"/>
        <end position="411"/>
    </location>
</feature>
<proteinExistence type="inferred from homology"/>
<dbReference type="InterPro" id="IPR011011">
    <property type="entry name" value="Znf_FYVE_PHD"/>
</dbReference>
<dbReference type="AlphaFoldDB" id="A0A0K2U8Z8"/>
<evidence type="ECO:0000256" key="3">
    <source>
        <dbReference type="ARBA" id="ARBA00019870"/>
    </source>
</evidence>
<dbReference type="Pfam" id="PF01363">
    <property type="entry name" value="FYVE"/>
    <property type="match status" value="1"/>
</dbReference>
<dbReference type="PROSITE" id="PS50178">
    <property type="entry name" value="ZF_FYVE"/>
    <property type="match status" value="1"/>
</dbReference>
<organism evidence="10">
    <name type="scientific">Lepeophtheirus salmonis</name>
    <name type="common">Salmon louse</name>
    <name type="synonym">Caligus salmonis</name>
    <dbReference type="NCBI Taxonomy" id="72036"/>
    <lineage>
        <taxon>Eukaryota</taxon>
        <taxon>Metazoa</taxon>
        <taxon>Ecdysozoa</taxon>
        <taxon>Arthropoda</taxon>
        <taxon>Crustacea</taxon>
        <taxon>Multicrustacea</taxon>
        <taxon>Hexanauplia</taxon>
        <taxon>Copepoda</taxon>
        <taxon>Siphonostomatoida</taxon>
        <taxon>Caligidae</taxon>
        <taxon>Lepeophtheirus</taxon>
    </lineage>
</organism>
<feature type="domain" description="FYVE-type" evidence="9">
    <location>
        <begin position="651"/>
        <end position="711"/>
    </location>
</feature>
<evidence type="ECO:0000259" key="9">
    <source>
        <dbReference type="PROSITE" id="PS50178"/>
    </source>
</evidence>
<comment type="function">
    <text evidence="1">Negative regulator of epidermal growth factor receptor (EGFR) signaling.</text>
</comment>
<reference evidence="10" key="1">
    <citation type="submission" date="2014-05" db="EMBL/GenBank/DDBJ databases">
        <authorList>
            <person name="Chronopoulou M."/>
        </authorList>
    </citation>
    <scope>NUCLEOTIDE SEQUENCE</scope>
    <source>
        <tissue evidence="10">Whole organism</tissue>
    </source>
</reference>
<feature type="region of interest" description="Disordered" evidence="8">
    <location>
        <begin position="487"/>
        <end position="537"/>
    </location>
</feature>
<keyword evidence="5 7" id="KW-0863">Zinc-finger</keyword>
<evidence type="ECO:0000313" key="10">
    <source>
        <dbReference type="EMBL" id="CDW34417.1"/>
    </source>
</evidence>
<feature type="region of interest" description="Disordered" evidence="8">
    <location>
        <begin position="382"/>
        <end position="418"/>
    </location>
</feature>
<name>A0A0K2U8Z8_LEPSM</name>
<evidence type="ECO:0000256" key="2">
    <source>
        <dbReference type="ARBA" id="ARBA00008755"/>
    </source>
</evidence>
<keyword evidence="4" id="KW-0479">Metal-binding</keyword>
<evidence type="ECO:0000256" key="8">
    <source>
        <dbReference type="SAM" id="MobiDB-lite"/>
    </source>
</evidence>
<evidence type="ECO:0000256" key="6">
    <source>
        <dbReference type="ARBA" id="ARBA00022833"/>
    </source>
</evidence>
<dbReference type="InterPro" id="IPR013083">
    <property type="entry name" value="Znf_RING/FYVE/PHD"/>
</dbReference>
<evidence type="ECO:0000256" key="1">
    <source>
        <dbReference type="ARBA" id="ARBA00003580"/>
    </source>
</evidence>
<protein>
    <recommendedName>
        <fullName evidence="3">Lateral signaling target protein 2 homolog</fullName>
    </recommendedName>
</protein>
<dbReference type="SMART" id="SM00064">
    <property type="entry name" value="FYVE"/>
    <property type="match status" value="1"/>
</dbReference>
<dbReference type="GO" id="GO:0008270">
    <property type="term" value="F:zinc ion binding"/>
    <property type="evidence" value="ECO:0007669"/>
    <property type="project" value="UniProtKB-KW"/>
</dbReference>
<dbReference type="InterPro" id="IPR043269">
    <property type="entry name" value="FYVE_LST2"/>
</dbReference>
<comment type="similarity">
    <text evidence="2">Belongs to the lst-2 family.</text>
</comment>
<dbReference type="PANTHER" id="PTHR46465">
    <property type="entry name" value="LATERAL SIGNALING TARGET PROTEIN 2 HOMOLOG"/>
    <property type="match status" value="1"/>
</dbReference>
<dbReference type="Gene3D" id="3.30.40.10">
    <property type="entry name" value="Zinc/RING finger domain, C3HC4 (zinc finger)"/>
    <property type="match status" value="1"/>
</dbReference>
<dbReference type="PANTHER" id="PTHR46465:SF2">
    <property type="entry name" value="LATERAL SIGNALING TARGET PROTEIN 2 HOMOLOG"/>
    <property type="match status" value="1"/>
</dbReference>
<evidence type="ECO:0000256" key="7">
    <source>
        <dbReference type="PROSITE-ProRule" id="PRU00091"/>
    </source>
</evidence>
<dbReference type="CDD" id="cd15731">
    <property type="entry name" value="FYVE_LST2"/>
    <property type="match status" value="1"/>
</dbReference>
<dbReference type="InterPro" id="IPR000306">
    <property type="entry name" value="Znf_FYVE"/>
</dbReference>